<dbReference type="RefSeq" id="XP_020030229.1">
    <property type="nucleotide sequence ID" value="XM_020174640.1"/>
</dbReference>
<proteinExistence type="predicted"/>
<dbReference type="Pfam" id="PF15758">
    <property type="entry name" value="HRCT1"/>
    <property type="match status" value="1"/>
</dbReference>
<dbReference type="AlphaFoldDB" id="A0A8B7VGP7"/>
<dbReference type="PANTHER" id="PTHR23009:SF2">
    <property type="entry name" value="HISTIDINE-RICH CARBOXYL TERMINUS PROTEIN 1"/>
    <property type="match status" value="1"/>
</dbReference>
<gene>
    <name evidence="2 3" type="primary">Hrct1</name>
</gene>
<dbReference type="PANTHER" id="PTHR23009">
    <property type="match status" value="1"/>
</dbReference>
<evidence type="ECO:0000313" key="3">
    <source>
        <dbReference type="RefSeq" id="XP_020030229.1"/>
    </source>
</evidence>
<feature type="transmembrane region" description="Helical" evidence="1">
    <location>
        <begin position="12"/>
        <end position="33"/>
    </location>
</feature>
<dbReference type="GeneID" id="109693365"/>
<name>A0A8B7VGP7_CASCN</name>
<evidence type="ECO:0000256" key="1">
    <source>
        <dbReference type="SAM" id="Phobius"/>
    </source>
</evidence>
<evidence type="ECO:0000313" key="2">
    <source>
        <dbReference type="Ensembl" id="ENSCCNP00000029663.1"/>
    </source>
</evidence>
<dbReference type="RefSeq" id="XP_073907573.1">
    <property type="nucleotide sequence ID" value="XM_074051472.1"/>
</dbReference>
<keyword evidence="1" id="KW-0472">Membrane</keyword>
<dbReference type="Ensembl" id="ENSCCNT00000037387.1">
    <property type="protein sequence ID" value="ENSCCNP00000029663.1"/>
    <property type="gene ID" value="ENSCCNG00000028413.1"/>
</dbReference>
<dbReference type="InterPro" id="IPR031506">
    <property type="entry name" value="HRCT1"/>
</dbReference>
<dbReference type="OrthoDB" id="9685540at2759"/>
<sequence>MPGLVGSMTLMGWITGAVVAVLLLLLLLATCLFHRPLDHDVERNHPAVRRAQPRLFQGRGLLGNFHHHHHHRHPGHVSSVGVQHHNYHHQLHLHHHHHLHKAHGARR</sequence>
<organism evidence="3">
    <name type="scientific">Castor canadensis</name>
    <name type="common">American beaver</name>
    <dbReference type="NCBI Taxonomy" id="51338"/>
    <lineage>
        <taxon>Eukaryota</taxon>
        <taxon>Metazoa</taxon>
        <taxon>Chordata</taxon>
        <taxon>Craniata</taxon>
        <taxon>Vertebrata</taxon>
        <taxon>Euteleostomi</taxon>
        <taxon>Mammalia</taxon>
        <taxon>Eutheria</taxon>
        <taxon>Euarchontoglires</taxon>
        <taxon>Glires</taxon>
        <taxon>Rodentia</taxon>
        <taxon>Castorimorpha</taxon>
        <taxon>Castoridae</taxon>
        <taxon>Castor</taxon>
    </lineage>
</organism>
<protein>
    <submittedName>
        <fullName evidence="3">Histidine-rich carboxyl terminus protein 1</fullName>
    </submittedName>
</protein>
<dbReference type="CTD" id="646962"/>
<reference evidence="3" key="2">
    <citation type="submission" date="2025-04" db="UniProtKB">
        <authorList>
            <consortium name="RefSeq"/>
        </authorList>
    </citation>
    <scope>IDENTIFICATION</scope>
    <source>
        <tissue evidence="3">Leukocyte</tissue>
    </source>
</reference>
<dbReference type="KEGG" id="ccan:109693365"/>
<accession>A0A8B7VGP7</accession>
<keyword evidence="1" id="KW-0812">Transmembrane</keyword>
<reference evidence="2" key="1">
    <citation type="submission" date="2023-09" db="UniProtKB">
        <authorList>
            <consortium name="Ensembl"/>
        </authorList>
    </citation>
    <scope>IDENTIFICATION</scope>
</reference>
<keyword evidence="1" id="KW-1133">Transmembrane helix</keyword>